<protein>
    <submittedName>
        <fullName evidence="4">Ovule protein</fullName>
    </submittedName>
</protein>
<gene>
    <name evidence="2" type="ORF">GPUH_LOCUS8945</name>
</gene>
<reference evidence="4" key="1">
    <citation type="submission" date="2016-06" db="UniProtKB">
        <authorList>
            <consortium name="WormBaseParasite"/>
        </authorList>
    </citation>
    <scope>IDENTIFICATION</scope>
</reference>
<dbReference type="EMBL" id="UYRT01027612">
    <property type="protein sequence ID" value="VDK66546.1"/>
    <property type="molecule type" value="Genomic_DNA"/>
</dbReference>
<name>A0A183DJQ3_9BILA</name>
<keyword evidence="3" id="KW-1185">Reference proteome</keyword>
<reference evidence="2 3" key="2">
    <citation type="submission" date="2018-11" db="EMBL/GenBank/DDBJ databases">
        <authorList>
            <consortium name="Pathogen Informatics"/>
        </authorList>
    </citation>
    <scope>NUCLEOTIDE SEQUENCE [LARGE SCALE GENOMIC DNA]</scope>
</reference>
<feature type="region of interest" description="Disordered" evidence="1">
    <location>
        <begin position="1"/>
        <end position="53"/>
    </location>
</feature>
<dbReference type="WBParaSite" id="GPUH_0000895401-mRNA-1">
    <property type="protein sequence ID" value="GPUH_0000895401-mRNA-1"/>
    <property type="gene ID" value="GPUH_0000895401"/>
</dbReference>
<organism evidence="4">
    <name type="scientific">Gongylonema pulchrum</name>
    <dbReference type="NCBI Taxonomy" id="637853"/>
    <lineage>
        <taxon>Eukaryota</taxon>
        <taxon>Metazoa</taxon>
        <taxon>Ecdysozoa</taxon>
        <taxon>Nematoda</taxon>
        <taxon>Chromadorea</taxon>
        <taxon>Rhabditida</taxon>
        <taxon>Spirurina</taxon>
        <taxon>Spiruromorpha</taxon>
        <taxon>Spiruroidea</taxon>
        <taxon>Gongylonematidae</taxon>
        <taxon>Gongylonema</taxon>
    </lineage>
</organism>
<sequence>MMLQGHVLENPVVTAAQSDNEQNDEHREHASDTEDSENDSAQADEDDKSIEDRAVNDLELAVLKWKIYRKCGKEINSKSSCELM</sequence>
<feature type="compositionally biased region" description="Basic and acidic residues" evidence="1">
    <location>
        <begin position="23"/>
        <end position="32"/>
    </location>
</feature>
<feature type="compositionally biased region" description="Acidic residues" evidence="1">
    <location>
        <begin position="33"/>
        <end position="49"/>
    </location>
</feature>
<proteinExistence type="predicted"/>
<evidence type="ECO:0000313" key="2">
    <source>
        <dbReference type="EMBL" id="VDK66546.1"/>
    </source>
</evidence>
<dbReference type="Proteomes" id="UP000271098">
    <property type="component" value="Unassembled WGS sequence"/>
</dbReference>
<accession>A0A183DJQ3</accession>
<dbReference type="AlphaFoldDB" id="A0A183DJQ3"/>
<evidence type="ECO:0000313" key="3">
    <source>
        <dbReference type="Proteomes" id="UP000271098"/>
    </source>
</evidence>
<evidence type="ECO:0000313" key="4">
    <source>
        <dbReference type="WBParaSite" id="GPUH_0000895401-mRNA-1"/>
    </source>
</evidence>
<evidence type="ECO:0000256" key="1">
    <source>
        <dbReference type="SAM" id="MobiDB-lite"/>
    </source>
</evidence>